<dbReference type="GO" id="GO:0051537">
    <property type="term" value="F:2 iron, 2 sulfur cluster binding"/>
    <property type="evidence" value="ECO:0007669"/>
    <property type="project" value="UniProtKB-KW"/>
</dbReference>
<sequence length="68" mass="7548">MTGSPAERRRVRIETGGPVLVEGPVELTGDDGTTVTADRFLVAVCTCRRSKRYPLCDTSHRKRVRTDT</sequence>
<evidence type="ECO:0000256" key="4">
    <source>
        <dbReference type="ARBA" id="ARBA00023014"/>
    </source>
</evidence>
<organism evidence="6 7">
    <name type="scientific">Actinophytocola xanthii</name>
    <dbReference type="NCBI Taxonomy" id="1912961"/>
    <lineage>
        <taxon>Bacteria</taxon>
        <taxon>Bacillati</taxon>
        <taxon>Actinomycetota</taxon>
        <taxon>Actinomycetes</taxon>
        <taxon>Pseudonocardiales</taxon>
        <taxon>Pseudonocardiaceae</taxon>
    </lineage>
</organism>
<evidence type="ECO:0000313" key="6">
    <source>
        <dbReference type="EMBL" id="OLF11903.1"/>
    </source>
</evidence>
<keyword evidence="7" id="KW-1185">Reference proteome</keyword>
<reference evidence="6 7" key="1">
    <citation type="submission" date="2016-12" db="EMBL/GenBank/DDBJ databases">
        <title>The draft genome sequence of Actinophytocola sp. 11-183.</title>
        <authorList>
            <person name="Wang W."/>
            <person name="Yuan L."/>
        </authorList>
    </citation>
    <scope>NUCLEOTIDE SEQUENCE [LARGE SCALE GENOMIC DNA]</scope>
    <source>
        <strain evidence="6 7">11-183</strain>
    </source>
</reference>
<name>A0A1Q8CBZ6_9PSEU</name>
<evidence type="ECO:0000313" key="7">
    <source>
        <dbReference type="Proteomes" id="UP000185596"/>
    </source>
</evidence>
<gene>
    <name evidence="6" type="ORF">BU204_29455</name>
</gene>
<evidence type="ECO:0000256" key="3">
    <source>
        <dbReference type="ARBA" id="ARBA00023004"/>
    </source>
</evidence>
<dbReference type="GO" id="GO:0005737">
    <property type="term" value="C:cytoplasm"/>
    <property type="evidence" value="ECO:0007669"/>
    <property type="project" value="UniProtKB-ARBA"/>
</dbReference>
<dbReference type="Pfam" id="PF09360">
    <property type="entry name" value="zf-CDGSH"/>
    <property type="match status" value="1"/>
</dbReference>
<dbReference type="GO" id="GO:0046872">
    <property type="term" value="F:metal ion binding"/>
    <property type="evidence" value="ECO:0007669"/>
    <property type="project" value="UniProtKB-KW"/>
</dbReference>
<evidence type="ECO:0000259" key="5">
    <source>
        <dbReference type="SMART" id="SM00704"/>
    </source>
</evidence>
<feature type="domain" description="Iron-binding zinc finger CDGSH type" evidence="5">
    <location>
        <begin position="22"/>
        <end position="66"/>
    </location>
</feature>
<keyword evidence="4" id="KW-0411">Iron-sulfur</keyword>
<dbReference type="AlphaFoldDB" id="A0A1Q8CBZ6"/>
<keyword evidence="3" id="KW-0408">Iron</keyword>
<dbReference type="EMBL" id="MSIE01000063">
    <property type="protein sequence ID" value="OLF11903.1"/>
    <property type="molecule type" value="Genomic_DNA"/>
</dbReference>
<keyword evidence="1" id="KW-0001">2Fe-2S</keyword>
<protein>
    <submittedName>
        <fullName evidence="6">Fe-S protein</fullName>
    </submittedName>
</protein>
<dbReference type="InterPro" id="IPR042216">
    <property type="entry name" value="MitoNEET_CISD"/>
</dbReference>
<dbReference type="STRING" id="1912961.BU204_29455"/>
<dbReference type="Proteomes" id="UP000185596">
    <property type="component" value="Unassembled WGS sequence"/>
</dbReference>
<accession>A0A1Q8CBZ6</accession>
<dbReference type="Gene3D" id="3.40.5.90">
    <property type="entry name" value="CDGSH iron-sulfur domain, mitoNEET-type"/>
    <property type="match status" value="1"/>
</dbReference>
<dbReference type="SMART" id="SM00704">
    <property type="entry name" value="ZnF_CDGSH"/>
    <property type="match status" value="1"/>
</dbReference>
<evidence type="ECO:0000256" key="2">
    <source>
        <dbReference type="ARBA" id="ARBA00022723"/>
    </source>
</evidence>
<proteinExistence type="predicted"/>
<keyword evidence="2" id="KW-0479">Metal-binding</keyword>
<evidence type="ECO:0000256" key="1">
    <source>
        <dbReference type="ARBA" id="ARBA00022714"/>
    </source>
</evidence>
<comment type="caution">
    <text evidence="6">The sequence shown here is derived from an EMBL/GenBank/DDBJ whole genome shotgun (WGS) entry which is preliminary data.</text>
</comment>
<dbReference type="OrthoDB" id="3855487at2"/>
<dbReference type="InterPro" id="IPR018967">
    <property type="entry name" value="FeS-contain_CDGSH-typ"/>
</dbReference>